<evidence type="ECO:0000313" key="5">
    <source>
        <dbReference type="EMBL" id="KPJ20803.1"/>
    </source>
</evidence>
<evidence type="ECO:0000259" key="4">
    <source>
        <dbReference type="Pfam" id="PF06448"/>
    </source>
</evidence>
<sequence>MGVVAGSLSSSAVRLSARLYTATALEAKLSLRGLNVGRLDLSLPRDKQEIFAAKSELVILHGERELQQPGLNRNRIARSTCSWTTVDRAIGIKLCAAYQFPNMTNLHNAPYFLMSGPAKYILSLEKADPSAKTYAFQYKWQKNDTANIIGFSFDTPDSKYSQSSRPLPDLPHDKSLQASLDVDGRKQFDTQCLSNDMISSTVKVKTKGGVTQWDITTDFQTRQLASRLIGYYTLNGPTHGAKLQLDYEFYRNPKQTIRLEGVYSERVLGYRHDLYGELSMDFTAYPGYNFYAVLRNVKTQSHIDIGFNVSASRQQKLDPAFTVTFKRIDKLSGVKLAAELAMTRPPRPILMKFNFEETGPKYSALAVLNFNPKSREIVLSGYVFAPAGSQLYVDAEANITLPTLHPCTLRAKLHEKQPNEFQLNAVGIWFTGVDFNVDALYQDQSKTNLASHRVKLILNSSHFKDILVDARFTQDNRQITFIGQGEYNTASYRALVRHVSVAEQRFSTYGEVDAAGRAYSLTLNADLYN</sequence>
<keyword evidence="2" id="KW-0964">Secreted</keyword>
<comment type="subcellular location">
    <subcellularLocation>
        <location evidence="1">Secreted</location>
    </subcellularLocation>
</comment>
<dbReference type="Proteomes" id="UP000053268">
    <property type="component" value="Unassembled WGS sequence"/>
</dbReference>
<dbReference type="SUPFAM" id="SSF56968">
    <property type="entry name" value="Lipovitellin-phosvitin complex, beta-sheet shell regions"/>
    <property type="match status" value="1"/>
</dbReference>
<dbReference type="Pfam" id="PF06448">
    <property type="entry name" value="DUF1081"/>
    <property type="match status" value="1"/>
</dbReference>
<dbReference type="InterPro" id="IPR009454">
    <property type="entry name" value="Lipid_transpt_open_b-sht"/>
</dbReference>
<dbReference type="EMBL" id="LADI01016004">
    <property type="protein sequence ID" value="KPJ20803.1"/>
    <property type="molecule type" value="Genomic_DNA"/>
</dbReference>
<evidence type="ECO:0000256" key="3">
    <source>
        <dbReference type="ARBA" id="ARBA00023180"/>
    </source>
</evidence>
<organism evidence="5 6">
    <name type="scientific">Papilio xuthus</name>
    <name type="common">Asian swallowtail butterfly</name>
    <dbReference type="NCBI Taxonomy" id="66420"/>
    <lineage>
        <taxon>Eukaryota</taxon>
        <taxon>Metazoa</taxon>
        <taxon>Ecdysozoa</taxon>
        <taxon>Arthropoda</taxon>
        <taxon>Hexapoda</taxon>
        <taxon>Insecta</taxon>
        <taxon>Pterygota</taxon>
        <taxon>Neoptera</taxon>
        <taxon>Endopterygota</taxon>
        <taxon>Lepidoptera</taxon>
        <taxon>Glossata</taxon>
        <taxon>Ditrysia</taxon>
        <taxon>Papilionoidea</taxon>
        <taxon>Papilionidae</taxon>
        <taxon>Papilioninae</taxon>
        <taxon>Papilio</taxon>
    </lineage>
</organism>
<dbReference type="InterPro" id="IPR015819">
    <property type="entry name" value="Lipid_transp_b-sht_shell"/>
</dbReference>
<dbReference type="GO" id="GO:0005319">
    <property type="term" value="F:lipid transporter activity"/>
    <property type="evidence" value="ECO:0007669"/>
    <property type="project" value="InterPro"/>
</dbReference>
<evidence type="ECO:0000313" key="6">
    <source>
        <dbReference type="Proteomes" id="UP000053268"/>
    </source>
</evidence>
<feature type="domain" description="Lipid transport open beta-sheet" evidence="4">
    <location>
        <begin position="77"/>
        <end position="162"/>
    </location>
</feature>
<dbReference type="AlphaFoldDB" id="A0A0N1IKG1"/>
<name>A0A0N1IKG1_PAPXU</name>
<proteinExistence type="predicted"/>
<comment type="caution">
    <text evidence="5">The sequence shown here is derived from an EMBL/GenBank/DDBJ whole genome shotgun (WGS) entry which is preliminary data.</text>
</comment>
<evidence type="ECO:0000256" key="2">
    <source>
        <dbReference type="ARBA" id="ARBA00022525"/>
    </source>
</evidence>
<gene>
    <name evidence="5" type="ORF">RR46_00338</name>
</gene>
<keyword evidence="6" id="KW-1185">Reference proteome</keyword>
<protein>
    <recommendedName>
        <fullName evidence="4">Lipid transport open beta-sheet domain-containing protein</fullName>
    </recommendedName>
</protein>
<evidence type="ECO:0000256" key="1">
    <source>
        <dbReference type="ARBA" id="ARBA00004613"/>
    </source>
</evidence>
<dbReference type="GO" id="GO:0005576">
    <property type="term" value="C:extracellular region"/>
    <property type="evidence" value="ECO:0007669"/>
    <property type="project" value="UniProtKB-SubCell"/>
</dbReference>
<accession>A0A0N1IKG1</accession>
<dbReference type="STRING" id="66420.A0A0N1IKG1"/>
<keyword evidence="3" id="KW-0325">Glycoprotein</keyword>
<reference evidence="5 6" key="1">
    <citation type="journal article" date="2015" name="Nat. Commun.">
        <title>Outbred genome sequencing and CRISPR/Cas9 gene editing in butterflies.</title>
        <authorList>
            <person name="Li X."/>
            <person name="Fan D."/>
            <person name="Zhang W."/>
            <person name="Liu G."/>
            <person name="Zhang L."/>
            <person name="Zhao L."/>
            <person name="Fang X."/>
            <person name="Chen L."/>
            <person name="Dong Y."/>
            <person name="Chen Y."/>
            <person name="Ding Y."/>
            <person name="Zhao R."/>
            <person name="Feng M."/>
            <person name="Zhu Y."/>
            <person name="Feng Y."/>
            <person name="Jiang X."/>
            <person name="Zhu D."/>
            <person name="Xiang H."/>
            <person name="Feng X."/>
            <person name="Li S."/>
            <person name="Wang J."/>
            <person name="Zhang G."/>
            <person name="Kronforst M.R."/>
            <person name="Wang W."/>
        </authorList>
    </citation>
    <scope>NUCLEOTIDE SEQUENCE [LARGE SCALE GENOMIC DNA]</scope>
    <source>
        <strain evidence="5">Ya'a_city_454_Px</strain>
        <tissue evidence="5">Whole body</tissue>
    </source>
</reference>